<evidence type="ECO:0000313" key="2">
    <source>
        <dbReference type="EMBL" id="QHS84166.1"/>
    </source>
</evidence>
<keyword evidence="1" id="KW-0472">Membrane</keyword>
<protein>
    <recommendedName>
        <fullName evidence="3">G-protein coupled receptors family 1 profile domain-containing protein</fullName>
    </recommendedName>
</protein>
<reference evidence="2" key="1">
    <citation type="journal article" date="2020" name="Nature">
        <title>Giant virus diversity and host interactions through global metagenomics.</title>
        <authorList>
            <person name="Schulz F."/>
            <person name="Roux S."/>
            <person name="Paez-Espino D."/>
            <person name="Jungbluth S."/>
            <person name="Walsh D.A."/>
            <person name="Denef V.J."/>
            <person name="McMahon K.D."/>
            <person name="Konstantinidis K.T."/>
            <person name="Eloe-Fadrosh E.A."/>
            <person name="Kyrpides N.C."/>
            <person name="Woyke T."/>
        </authorList>
    </citation>
    <scope>NUCLEOTIDE SEQUENCE</scope>
    <source>
        <strain evidence="2">GVMAG-S-ERX555965-48</strain>
    </source>
</reference>
<keyword evidence="1" id="KW-0812">Transmembrane</keyword>
<name>A0A6C0AXA7_9ZZZZ</name>
<dbReference type="AlphaFoldDB" id="A0A6C0AXA7"/>
<accession>A0A6C0AXA7</accession>
<feature type="transmembrane region" description="Helical" evidence="1">
    <location>
        <begin position="20"/>
        <end position="41"/>
    </location>
</feature>
<keyword evidence="1" id="KW-1133">Transmembrane helix</keyword>
<sequence>MSVYNDLFGPLDSDYCNIFFFFMVLAFVYFLISVIGLFVVLLNKNQKKDGKTIGLILTNAIMMLIVYFTHRTLYSMCITSLR</sequence>
<organism evidence="2">
    <name type="scientific">viral metagenome</name>
    <dbReference type="NCBI Taxonomy" id="1070528"/>
    <lineage>
        <taxon>unclassified sequences</taxon>
        <taxon>metagenomes</taxon>
        <taxon>organismal metagenomes</taxon>
    </lineage>
</organism>
<feature type="transmembrane region" description="Helical" evidence="1">
    <location>
        <begin position="53"/>
        <end position="70"/>
    </location>
</feature>
<dbReference type="EMBL" id="MN738773">
    <property type="protein sequence ID" value="QHS84166.1"/>
    <property type="molecule type" value="Genomic_DNA"/>
</dbReference>
<evidence type="ECO:0008006" key="3">
    <source>
        <dbReference type="Google" id="ProtNLM"/>
    </source>
</evidence>
<proteinExistence type="predicted"/>
<evidence type="ECO:0000256" key="1">
    <source>
        <dbReference type="SAM" id="Phobius"/>
    </source>
</evidence>